<reference evidence="4" key="2">
    <citation type="submission" date="2025-09" db="UniProtKB">
        <authorList>
            <consortium name="Ensembl"/>
        </authorList>
    </citation>
    <scope>IDENTIFICATION</scope>
</reference>
<sequence length="362" mass="42253">MWPQPCLPPHPMMLAETRQSQLTAAKKKLKEYQQRNSPGLPAGAKTKKKKTGSSPETTTSGGCHSPGDVSLGWPGSWGQGSQNQELEVALDSSSVTINQLYENIESLVRVQWEEKKHHIHRIQELERSFSELKHQIAEPPSPVDPAGTSEVEQLQDEAKHLRKEVESLDGKLQFQMENNQALSLLKQQERLQEQEERRLREEERLCEQKERLREKQKRQGEQGERLRKQEDRLRKQERLRKEEERLQKQEERLQKQEERLWEKEERLQKQEERLQKQEERLLLSQNHKFDEQLAEPQCDLENLNNKNKSALLLEQQVKELQEKLSEVNEMVTSAPSKKGWQAGTSLWGGEVPGQRQLQLGGR</sequence>
<name>A0A2K5JUB4_COLAP</name>
<dbReference type="AlphaFoldDB" id="A0A2K5JUB4"/>
<keyword evidence="5" id="KW-1185">Reference proteome</keyword>
<dbReference type="PANTHER" id="PTHR10881">
    <property type="entry name" value="GOLGIN SUBFAMILY A MEMBER-RELATED"/>
    <property type="match status" value="1"/>
</dbReference>
<evidence type="ECO:0000256" key="2">
    <source>
        <dbReference type="SAM" id="MobiDB-lite"/>
    </source>
</evidence>
<feature type="domain" description="Golgin subfamily A conserved" evidence="3">
    <location>
        <begin position="101"/>
        <end position="215"/>
    </location>
</feature>
<dbReference type="Proteomes" id="UP000233080">
    <property type="component" value="Unassembled WGS sequence"/>
</dbReference>
<dbReference type="PANTHER" id="PTHR10881:SF44">
    <property type="entry name" value="GOLGIN SUBFAMILY A MEMBER 6A-RELATED"/>
    <property type="match status" value="1"/>
</dbReference>
<evidence type="ECO:0000313" key="5">
    <source>
        <dbReference type="Proteomes" id="UP000233080"/>
    </source>
</evidence>
<dbReference type="GO" id="GO:0000137">
    <property type="term" value="C:Golgi cis cisterna"/>
    <property type="evidence" value="ECO:0007669"/>
    <property type="project" value="TreeGrafter"/>
</dbReference>
<dbReference type="Pfam" id="PF15070">
    <property type="entry name" value="GOLGA2L5"/>
    <property type="match status" value="1"/>
</dbReference>
<dbReference type="GO" id="GO:0005801">
    <property type="term" value="C:cis-Golgi network"/>
    <property type="evidence" value="ECO:0007669"/>
    <property type="project" value="TreeGrafter"/>
</dbReference>
<feature type="region of interest" description="Disordered" evidence="2">
    <location>
        <begin position="210"/>
        <end position="231"/>
    </location>
</feature>
<dbReference type="Ensembl" id="ENSCANT00000055620.1">
    <property type="protein sequence ID" value="ENSCANP00000032397.1"/>
    <property type="gene ID" value="ENSCANG00000039867.1"/>
</dbReference>
<dbReference type="OMA" id="KNIAGAN"/>
<reference evidence="4" key="1">
    <citation type="submission" date="2025-08" db="UniProtKB">
        <authorList>
            <consortium name="Ensembl"/>
        </authorList>
    </citation>
    <scope>IDENTIFICATION</scope>
</reference>
<evidence type="ECO:0000313" key="4">
    <source>
        <dbReference type="Ensembl" id="ENSCANP00000032397.1"/>
    </source>
</evidence>
<dbReference type="GO" id="GO:0032580">
    <property type="term" value="C:Golgi cisterna membrane"/>
    <property type="evidence" value="ECO:0007669"/>
    <property type="project" value="TreeGrafter"/>
</dbReference>
<organism evidence="4 5">
    <name type="scientific">Colobus angolensis palliatus</name>
    <name type="common">Peters' Angolan colobus</name>
    <dbReference type="NCBI Taxonomy" id="336983"/>
    <lineage>
        <taxon>Eukaryota</taxon>
        <taxon>Metazoa</taxon>
        <taxon>Chordata</taxon>
        <taxon>Craniata</taxon>
        <taxon>Vertebrata</taxon>
        <taxon>Euteleostomi</taxon>
        <taxon>Mammalia</taxon>
        <taxon>Eutheria</taxon>
        <taxon>Euarchontoglires</taxon>
        <taxon>Primates</taxon>
        <taxon>Haplorrhini</taxon>
        <taxon>Catarrhini</taxon>
        <taxon>Cercopithecidae</taxon>
        <taxon>Colobinae</taxon>
        <taxon>Colobus</taxon>
    </lineage>
</organism>
<dbReference type="GO" id="GO:0007030">
    <property type="term" value="P:Golgi organization"/>
    <property type="evidence" value="ECO:0007669"/>
    <property type="project" value="TreeGrafter"/>
</dbReference>
<feature type="region of interest" description="Disordered" evidence="2">
    <location>
        <begin position="18"/>
        <end position="80"/>
    </location>
</feature>
<evidence type="ECO:0000259" key="3">
    <source>
        <dbReference type="Pfam" id="PF15070"/>
    </source>
</evidence>
<keyword evidence="1" id="KW-0175">Coiled coil</keyword>
<dbReference type="STRING" id="336983.ENSCANP00000032397"/>
<dbReference type="InterPro" id="IPR024858">
    <property type="entry name" value="GOLGA"/>
</dbReference>
<dbReference type="InterPro" id="IPR043976">
    <property type="entry name" value="GOLGA_cons_dom"/>
</dbReference>
<protein>
    <recommendedName>
        <fullName evidence="3">Golgin subfamily A conserved domain-containing protein</fullName>
    </recommendedName>
</protein>
<accession>A0A2K5JUB4</accession>
<evidence type="ECO:0000256" key="1">
    <source>
        <dbReference type="ARBA" id="ARBA00023054"/>
    </source>
</evidence>
<proteinExistence type="predicted"/>
<feature type="compositionally biased region" description="Low complexity" evidence="2">
    <location>
        <begin position="52"/>
        <end position="62"/>
    </location>
</feature>
<feature type="region of interest" description="Disordered" evidence="2">
    <location>
        <begin position="136"/>
        <end position="157"/>
    </location>
</feature>
<feature type="region of interest" description="Disordered" evidence="2">
    <location>
        <begin position="335"/>
        <end position="362"/>
    </location>
</feature>